<dbReference type="GeneID" id="96904529"/>
<keyword evidence="5" id="KW-1185">Reference proteome</keyword>
<evidence type="ECO:0000256" key="3">
    <source>
        <dbReference type="ARBA" id="ARBA00043970"/>
    </source>
</evidence>
<dbReference type="GO" id="GO:0005761">
    <property type="term" value="C:mitochondrial ribosome"/>
    <property type="evidence" value="ECO:0007669"/>
    <property type="project" value="EnsemblFungi"/>
</dbReference>
<name>G0VHB0_NAUCA</name>
<reference key="2">
    <citation type="submission" date="2011-08" db="EMBL/GenBank/DDBJ databases">
        <title>Genome sequence of Naumovozyma castellii.</title>
        <authorList>
            <person name="Gordon J.L."/>
            <person name="Armisen D."/>
            <person name="Proux-Wera E."/>
            <person name="OhEigeartaigh S.S."/>
            <person name="Byrne K.P."/>
            <person name="Wolfe K.H."/>
        </authorList>
    </citation>
    <scope>NUCLEOTIDE SEQUENCE</scope>
    <source>
        <strain>Type strain:CBS 4309</strain>
    </source>
</reference>
<dbReference type="GO" id="GO:0006103">
    <property type="term" value="P:2-oxoglutarate metabolic process"/>
    <property type="evidence" value="ECO:0007669"/>
    <property type="project" value="EnsemblFungi"/>
</dbReference>
<dbReference type="EMBL" id="HE576757">
    <property type="protein sequence ID" value="CCC70883.1"/>
    <property type="molecule type" value="Genomic_DNA"/>
</dbReference>
<proteinExistence type="inferred from homology"/>
<organism evidence="4 5">
    <name type="scientific">Naumovozyma castellii</name>
    <name type="common">Yeast</name>
    <name type="synonym">Saccharomyces castellii</name>
    <dbReference type="NCBI Taxonomy" id="27288"/>
    <lineage>
        <taxon>Eukaryota</taxon>
        <taxon>Fungi</taxon>
        <taxon>Dikarya</taxon>
        <taxon>Ascomycota</taxon>
        <taxon>Saccharomycotina</taxon>
        <taxon>Saccharomycetes</taxon>
        <taxon>Saccharomycetales</taxon>
        <taxon>Saccharomycetaceae</taxon>
        <taxon>Naumovozyma</taxon>
    </lineage>
</organism>
<keyword evidence="2" id="KW-0496">Mitochondrion</keyword>
<sequence length="123" mass="13681">MNPTSTKLAKQAYVPMIKFIGTKHPIIKHPDKTTAHPCSMNKILPGSSECISVEQYLKNTIPFKVVPFKSIVNQNAVGLGKYTYVERPLQENELASVLDLPLRFRPKPIDDLELDSINSGGAF</sequence>
<dbReference type="AlphaFoldDB" id="G0VHB0"/>
<evidence type="ECO:0000313" key="4">
    <source>
        <dbReference type="EMBL" id="CCC70883.1"/>
    </source>
</evidence>
<dbReference type="GO" id="GO:0045252">
    <property type="term" value="C:oxoglutarate dehydrogenase complex"/>
    <property type="evidence" value="ECO:0007669"/>
    <property type="project" value="EnsemblFungi"/>
</dbReference>
<dbReference type="RefSeq" id="XP_003677236.1">
    <property type="nucleotide sequence ID" value="XM_003677188.1"/>
</dbReference>
<protein>
    <submittedName>
        <fullName evidence="4">Uncharacterized protein</fullName>
    </submittedName>
</protein>
<dbReference type="KEGG" id="ncs:NCAS_0F03990"/>
<dbReference type="Proteomes" id="UP000001640">
    <property type="component" value="Chromosome 6"/>
</dbReference>
<dbReference type="GO" id="GO:0003735">
    <property type="term" value="F:structural constituent of ribosome"/>
    <property type="evidence" value="ECO:0007669"/>
    <property type="project" value="EnsemblFungi"/>
</dbReference>
<evidence type="ECO:0000256" key="2">
    <source>
        <dbReference type="ARBA" id="ARBA00023128"/>
    </source>
</evidence>
<comment type="similarity">
    <text evidence="3">Belongs to the alpha-ketoglutarate dehydrogenase component 4 family.</text>
</comment>
<dbReference type="HOGENOM" id="CLU_1981974_0_0_1"/>
<dbReference type="eggNOG" id="ENOG502S4IB">
    <property type="taxonomic scope" value="Eukaryota"/>
</dbReference>
<dbReference type="OMA" id="AYEPMIK"/>
<dbReference type="FunCoup" id="G0VHB0">
    <property type="interactions" value="113"/>
</dbReference>
<reference evidence="4 5" key="1">
    <citation type="journal article" date="2011" name="Proc. Natl. Acad. Sci. U.S.A.">
        <title>Evolutionary erosion of yeast sex chromosomes by mating-type switching accidents.</title>
        <authorList>
            <person name="Gordon J.L."/>
            <person name="Armisen D."/>
            <person name="Proux-Wera E."/>
            <person name="Oheigeartaigh S.S."/>
            <person name="Byrne K.P."/>
            <person name="Wolfe K.H."/>
        </authorList>
    </citation>
    <scope>NUCLEOTIDE SEQUENCE [LARGE SCALE GENOMIC DNA]</scope>
    <source>
        <strain evidence="5">ATCC 76901 / BCRC 22586 / CBS 4309 / NBRC 1992 / NRRL Y-12630</strain>
    </source>
</reference>
<dbReference type="InterPro" id="IPR020373">
    <property type="entry name" value="Kgd4/YMR-31"/>
</dbReference>
<accession>G0VHB0</accession>
<evidence type="ECO:0000313" key="5">
    <source>
        <dbReference type="Proteomes" id="UP000001640"/>
    </source>
</evidence>
<dbReference type="Pfam" id="PF10937">
    <property type="entry name" value="Kgd4-YMR31"/>
    <property type="match status" value="1"/>
</dbReference>
<evidence type="ECO:0000256" key="1">
    <source>
        <dbReference type="ARBA" id="ARBA00004173"/>
    </source>
</evidence>
<gene>
    <name evidence="4" type="primary">NCAS0F03990</name>
    <name evidence="4" type="ordered locus">NCAS_0F03990</name>
</gene>
<dbReference type="GO" id="GO:0006099">
    <property type="term" value="P:tricarboxylic acid cycle"/>
    <property type="evidence" value="ECO:0007669"/>
    <property type="project" value="EnsemblFungi"/>
</dbReference>
<dbReference type="GO" id="GO:0004591">
    <property type="term" value="F:oxoglutarate dehydrogenase (succinyl-transferring) activity"/>
    <property type="evidence" value="ECO:0007669"/>
    <property type="project" value="EnsemblFungi"/>
</dbReference>
<dbReference type="InParanoid" id="G0VHB0"/>
<dbReference type="OrthoDB" id="2116030at2759"/>
<comment type="subcellular location">
    <subcellularLocation>
        <location evidence="1">Mitochondrion</location>
    </subcellularLocation>
</comment>